<organism evidence="2 3">
    <name type="scientific">Caldalkalibacillus horti</name>
    <dbReference type="NCBI Taxonomy" id="77523"/>
    <lineage>
        <taxon>Bacteria</taxon>
        <taxon>Bacillati</taxon>
        <taxon>Bacillota</taxon>
        <taxon>Bacilli</taxon>
        <taxon>Bacillales</taxon>
        <taxon>Bacillaceae</taxon>
        <taxon>Caldalkalibacillus</taxon>
    </lineage>
</organism>
<gene>
    <name evidence="2" type="ORF">J2S11_002796</name>
</gene>
<keyword evidence="3" id="KW-1185">Reference proteome</keyword>
<dbReference type="Pfam" id="PF12685">
    <property type="entry name" value="SpoIIIAH"/>
    <property type="match status" value="1"/>
</dbReference>
<keyword evidence="1" id="KW-0472">Membrane</keyword>
<sequence length="178" mass="20189">MVLKRQTIWLLTMLSLMVVLSAYYLFNNDPVAMVDEDEIELDMSLESLGDIASDADFEFIQSEDPLDFIIAMQYEKEVNRAMLKTEYDDVIKSNASVESIAEAMTNKETLEDVAEAEYIIENTLRAEGYEEAVVVADSDYVDVVVRSDSLEPKQVLQIIDIVAEELKVARNKVQVSFK</sequence>
<reference evidence="2 3" key="1">
    <citation type="submission" date="2023-07" db="EMBL/GenBank/DDBJ databases">
        <title>Genomic Encyclopedia of Type Strains, Phase IV (KMG-IV): sequencing the most valuable type-strain genomes for metagenomic binning, comparative biology and taxonomic classification.</title>
        <authorList>
            <person name="Goeker M."/>
        </authorList>
    </citation>
    <scope>NUCLEOTIDE SEQUENCE [LARGE SCALE GENOMIC DNA]</scope>
    <source>
        <strain evidence="2 3">DSM 12751</strain>
    </source>
</reference>
<dbReference type="Proteomes" id="UP001235840">
    <property type="component" value="Unassembled WGS sequence"/>
</dbReference>
<protein>
    <submittedName>
        <fullName evidence="2">Stage III sporulation protein AH</fullName>
    </submittedName>
</protein>
<evidence type="ECO:0000256" key="1">
    <source>
        <dbReference type="SAM" id="Phobius"/>
    </source>
</evidence>
<comment type="caution">
    <text evidence="2">The sequence shown here is derived from an EMBL/GenBank/DDBJ whole genome shotgun (WGS) entry which is preliminary data.</text>
</comment>
<proteinExistence type="predicted"/>
<dbReference type="Gene3D" id="1.10.287.4300">
    <property type="entry name" value="Stage III sporulation protein AH-like"/>
    <property type="match status" value="1"/>
</dbReference>
<keyword evidence="1" id="KW-1133">Transmembrane helix</keyword>
<evidence type="ECO:0000313" key="3">
    <source>
        <dbReference type="Proteomes" id="UP001235840"/>
    </source>
</evidence>
<accession>A0ABT9W190</accession>
<keyword evidence="1" id="KW-0812">Transmembrane</keyword>
<evidence type="ECO:0000313" key="2">
    <source>
        <dbReference type="EMBL" id="MDQ0166880.1"/>
    </source>
</evidence>
<name>A0ABT9W190_9BACI</name>
<feature type="transmembrane region" description="Helical" evidence="1">
    <location>
        <begin position="7"/>
        <end position="26"/>
    </location>
</feature>
<dbReference type="RefSeq" id="WP_307395433.1">
    <property type="nucleotide sequence ID" value="NZ_BAAADK010000003.1"/>
</dbReference>
<dbReference type="EMBL" id="JAUSTY010000011">
    <property type="protein sequence ID" value="MDQ0166880.1"/>
    <property type="molecule type" value="Genomic_DNA"/>
</dbReference>
<dbReference type="InterPro" id="IPR038503">
    <property type="entry name" value="SpoIIIAH_sf"/>
</dbReference>
<dbReference type="InterPro" id="IPR024232">
    <property type="entry name" value="SpoIIIAH"/>
</dbReference>